<dbReference type="Pfam" id="PF12802">
    <property type="entry name" value="MarR_2"/>
    <property type="match status" value="1"/>
</dbReference>
<dbReference type="InterPro" id="IPR036390">
    <property type="entry name" value="WH_DNA-bd_sf"/>
</dbReference>
<dbReference type="RefSeq" id="WP_192762698.1">
    <property type="nucleotide sequence ID" value="NZ_JADBDZ010000001.1"/>
</dbReference>
<accession>A0ABR9K1I0</accession>
<feature type="compositionally biased region" description="Pro residues" evidence="1">
    <location>
        <begin position="1"/>
        <end position="10"/>
    </location>
</feature>
<feature type="domain" description="HTH marR-type" evidence="2">
    <location>
        <begin position="21"/>
        <end position="153"/>
    </location>
</feature>
<evidence type="ECO:0000313" key="4">
    <source>
        <dbReference type="Proteomes" id="UP000627838"/>
    </source>
</evidence>
<evidence type="ECO:0000313" key="3">
    <source>
        <dbReference type="EMBL" id="MBE1536692.1"/>
    </source>
</evidence>
<sequence>MSSQPFPPSDGPNTPEPGTDLRTFATLLRRVNSELGHVTRGFARDQGLHHSDVQALAALLDGIATTPGQLQRHLGLTSGAISACLRRLETGGHIERVRDTADARVVRLRYTESGRALARAHFRPLARATEHVLAGFGEDELRTIARFLEALADGVEQERDGR</sequence>
<gene>
    <name evidence="3" type="ORF">H4W34_006525</name>
</gene>
<keyword evidence="4" id="KW-1185">Reference proteome</keyword>
<name>A0ABR9K1I0_9ACTN</name>
<comment type="caution">
    <text evidence="3">The sequence shown here is derived from an EMBL/GenBank/DDBJ whole genome shotgun (WGS) entry which is preliminary data.</text>
</comment>
<evidence type="ECO:0000256" key="1">
    <source>
        <dbReference type="SAM" id="MobiDB-lite"/>
    </source>
</evidence>
<dbReference type="SUPFAM" id="SSF46785">
    <property type="entry name" value="Winged helix' DNA-binding domain"/>
    <property type="match status" value="1"/>
</dbReference>
<organism evidence="3 4">
    <name type="scientific">Actinomadura algeriensis</name>
    <dbReference type="NCBI Taxonomy" id="1679523"/>
    <lineage>
        <taxon>Bacteria</taxon>
        <taxon>Bacillati</taxon>
        <taxon>Actinomycetota</taxon>
        <taxon>Actinomycetes</taxon>
        <taxon>Streptosporangiales</taxon>
        <taxon>Thermomonosporaceae</taxon>
        <taxon>Actinomadura</taxon>
    </lineage>
</organism>
<dbReference type="PANTHER" id="PTHR33164:SF106">
    <property type="entry name" value="TRANSCRIPTIONAL REGULATORY PROTEIN"/>
    <property type="match status" value="1"/>
</dbReference>
<dbReference type="EMBL" id="JADBDZ010000001">
    <property type="protein sequence ID" value="MBE1536692.1"/>
    <property type="molecule type" value="Genomic_DNA"/>
</dbReference>
<dbReference type="PANTHER" id="PTHR33164">
    <property type="entry name" value="TRANSCRIPTIONAL REGULATOR, MARR FAMILY"/>
    <property type="match status" value="1"/>
</dbReference>
<keyword evidence="3" id="KW-0238">DNA-binding</keyword>
<dbReference type="InterPro" id="IPR036388">
    <property type="entry name" value="WH-like_DNA-bd_sf"/>
</dbReference>
<dbReference type="InterPro" id="IPR039422">
    <property type="entry name" value="MarR/SlyA-like"/>
</dbReference>
<feature type="region of interest" description="Disordered" evidence="1">
    <location>
        <begin position="1"/>
        <end position="20"/>
    </location>
</feature>
<reference evidence="3 4" key="1">
    <citation type="submission" date="2020-10" db="EMBL/GenBank/DDBJ databases">
        <title>Sequencing the genomes of 1000 actinobacteria strains.</title>
        <authorList>
            <person name="Klenk H.-P."/>
        </authorList>
    </citation>
    <scope>NUCLEOTIDE SEQUENCE [LARGE SCALE GENOMIC DNA]</scope>
    <source>
        <strain evidence="3 4">DSM 46744</strain>
    </source>
</reference>
<protein>
    <submittedName>
        <fullName evidence="3">DNA-binding MarR family transcriptional regulator</fullName>
    </submittedName>
</protein>
<dbReference type="PROSITE" id="PS50995">
    <property type="entry name" value="HTH_MARR_2"/>
    <property type="match status" value="1"/>
</dbReference>
<dbReference type="SMART" id="SM00347">
    <property type="entry name" value="HTH_MARR"/>
    <property type="match status" value="1"/>
</dbReference>
<proteinExistence type="predicted"/>
<dbReference type="Proteomes" id="UP000627838">
    <property type="component" value="Unassembled WGS sequence"/>
</dbReference>
<dbReference type="Gene3D" id="1.10.10.10">
    <property type="entry name" value="Winged helix-like DNA-binding domain superfamily/Winged helix DNA-binding domain"/>
    <property type="match status" value="1"/>
</dbReference>
<dbReference type="PRINTS" id="PR00598">
    <property type="entry name" value="HTHMARR"/>
</dbReference>
<dbReference type="GO" id="GO:0003677">
    <property type="term" value="F:DNA binding"/>
    <property type="evidence" value="ECO:0007669"/>
    <property type="project" value="UniProtKB-KW"/>
</dbReference>
<evidence type="ECO:0000259" key="2">
    <source>
        <dbReference type="PROSITE" id="PS50995"/>
    </source>
</evidence>
<dbReference type="InterPro" id="IPR000835">
    <property type="entry name" value="HTH_MarR-typ"/>
</dbReference>